<proteinExistence type="predicted"/>
<comment type="caution">
    <text evidence="3">The sequence shown here is derived from an EMBL/GenBank/DDBJ whole genome shotgun (WGS) entry which is preliminary data.</text>
</comment>
<evidence type="ECO:0000256" key="1">
    <source>
        <dbReference type="SAM" id="MobiDB-lite"/>
    </source>
</evidence>
<dbReference type="PROSITE" id="PS51382">
    <property type="entry name" value="SPX"/>
    <property type="match status" value="1"/>
</dbReference>
<evidence type="ECO:0000313" key="4">
    <source>
        <dbReference type="Proteomes" id="UP001301350"/>
    </source>
</evidence>
<reference evidence="3 4" key="1">
    <citation type="submission" date="2022-07" db="EMBL/GenBank/DDBJ databases">
        <title>Genome-wide signatures of adaptation to extreme environments.</title>
        <authorList>
            <person name="Cho C.H."/>
            <person name="Yoon H.S."/>
        </authorList>
    </citation>
    <scope>NUCLEOTIDE SEQUENCE [LARGE SCALE GENOMIC DNA]</scope>
    <source>
        <strain evidence="3 4">DBV 063 E5</strain>
    </source>
</reference>
<feature type="region of interest" description="Disordered" evidence="1">
    <location>
        <begin position="107"/>
        <end position="370"/>
    </location>
</feature>
<dbReference type="Pfam" id="PF03105">
    <property type="entry name" value="SPX"/>
    <property type="match status" value="2"/>
</dbReference>
<dbReference type="PANTHER" id="PTHR10783:SF46">
    <property type="entry name" value="PROTEIN ERD1 HOMOLOG 2"/>
    <property type="match status" value="1"/>
</dbReference>
<evidence type="ECO:0000259" key="2">
    <source>
        <dbReference type="PROSITE" id="PS51382"/>
    </source>
</evidence>
<sequence>MKFSKQLVYNAVAEWRDHYMDYGDLKKYVSRLGSLRQQLTKSGGGGGDPSRDLPLERYTRWGEVSAADGALLTTASPTPSPGPCATPEEQEVAALHAKAALRTTLPLATASHDARPASRTNSVASSLREAPTSPTLRPTAEVPAPATNGKGEDANASSRSRAHPAEHATKHSLSDEDDDDDDDDDDDSDEDDEASHRAMEASGGAAAASASGPSEAGNAAADDTSSSKTATKTATDPTVGSKSVNNSSSSALPRALRRKASSNVLFELEHGQPRHAPSDYYSMPAGAGAPRGRSGDSGRPPRPGRPAAGSTASGVASATASPSPGASPPSDAVGGMMPPAPAVQYPEETQLPPLPPAGGTPQPLSQPVEHTPLLGASTTAAATAVASPGLASRMVQSLGWRSGAAAPSSGQATASSTSASPTAPAAEWLAQRRDAFQRLEHKFFERLHLEAHKVETFFLAMQRELARITEALAIDAQHARACDDHARLAALRRRYHEHYLEIVELMNFTELNATGFEKILKKHDKVLGVETKAPYLANVLQRLAFYRAAQEQRAG</sequence>
<gene>
    <name evidence="3" type="ORF">CDCA_CDCA05G1698</name>
</gene>
<dbReference type="AlphaFoldDB" id="A0AAV9IUB1"/>
<feature type="compositionally biased region" description="Low complexity" evidence="1">
    <location>
        <begin position="200"/>
        <end position="254"/>
    </location>
</feature>
<organism evidence="3 4">
    <name type="scientific">Cyanidium caldarium</name>
    <name type="common">Red alga</name>
    <dbReference type="NCBI Taxonomy" id="2771"/>
    <lineage>
        <taxon>Eukaryota</taxon>
        <taxon>Rhodophyta</taxon>
        <taxon>Bangiophyceae</taxon>
        <taxon>Cyanidiales</taxon>
        <taxon>Cyanidiaceae</taxon>
        <taxon>Cyanidium</taxon>
    </lineage>
</organism>
<dbReference type="Proteomes" id="UP001301350">
    <property type="component" value="Unassembled WGS sequence"/>
</dbReference>
<feature type="domain" description="SPX" evidence="2">
    <location>
        <begin position="1"/>
        <end position="537"/>
    </location>
</feature>
<dbReference type="PANTHER" id="PTHR10783">
    <property type="entry name" value="XENOTROPIC AND POLYTROPIC RETROVIRUS RECEPTOR 1-RELATED"/>
    <property type="match status" value="1"/>
</dbReference>
<dbReference type="CDD" id="cd14447">
    <property type="entry name" value="SPX"/>
    <property type="match status" value="1"/>
</dbReference>
<feature type="compositionally biased region" description="Low complexity" evidence="1">
    <location>
        <begin position="305"/>
        <end position="335"/>
    </location>
</feature>
<feature type="region of interest" description="Disordered" evidence="1">
    <location>
        <begin position="38"/>
        <end position="57"/>
    </location>
</feature>
<feature type="region of interest" description="Disordered" evidence="1">
    <location>
        <begin position="402"/>
        <end position="424"/>
    </location>
</feature>
<feature type="region of interest" description="Disordered" evidence="1">
    <location>
        <begin position="69"/>
        <end position="92"/>
    </location>
</feature>
<accession>A0AAV9IUB1</accession>
<protein>
    <recommendedName>
        <fullName evidence="2">SPX domain-containing protein</fullName>
    </recommendedName>
</protein>
<dbReference type="InterPro" id="IPR004331">
    <property type="entry name" value="SPX_dom"/>
</dbReference>
<feature type="compositionally biased region" description="Acidic residues" evidence="1">
    <location>
        <begin position="175"/>
        <end position="193"/>
    </location>
</feature>
<keyword evidence="4" id="KW-1185">Reference proteome</keyword>
<evidence type="ECO:0000313" key="3">
    <source>
        <dbReference type="EMBL" id="KAK4535673.1"/>
    </source>
</evidence>
<dbReference type="GO" id="GO:0005737">
    <property type="term" value="C:cytoplasm"/>
    <property type="evidence" value="ECO:0007669"/>
    <property type="project" value="TreeGrafter"/>
</dbReference>
<name>A0AAV9IUB1_CYACA</name>
<feature type="compositionally biased region" description="Basic and acidic residues" evidence="1">
    <location>
        <begin position="163"/>
        <end position="174"/>
    </location>
</feature>
<dbReference type="EMBL" id="JANCYW010000005">
    <property type="protein sequence ID" value="KAK4535673.1"/>
    <property type="molecule type" value="Genomic_DNA"/>
</dbReference>